<keyword evidence="2" id="KW-1185">Reference proteome</keyword>
<dbReference type="RefSeq" id="WP_072846479.1">
    <property type="nucleotide sequence ID" value="NZ_FNAB01000028.1"/>
</dbReference>
<dbReference type="Proteomes" id="UP000199417">
    <property type="component" value="Unassembled WGS sequence"/>
</dbReference>
<protein>
    <recommendedName>
        <fullName evidence="3">Ferredoxin</fullName>
    </recommendedName>
</protein>
<evidence type="ECO:0000313" key="1">
    <source>
        <dbReference type="EMBL" id="SDE67839.1"/>
    </source>
</evidence>
<name>A0A1G7EW20_9NOCA</name>
<reference evidence="1 2" key="1">
    <citation type="submission" date="2016-10" db="EMBL/GenBank/DDBJ databases">
        <authorList>
            <person name="de Groot N.N."/>
        </authorList>
    </citation>
    <scope>NUCLEOTIDE SEQUENCE [LARGE SCALE GENOMIC DNA]</scope>
    <source>
        <strain evidence="1 2">JCM 11308</strain>
    </source>
</reference>
<evidence type="ECO:0000313" key="2">
    <source>
        <dbReference type="Proteomes" id="UP000199417"/>
    </source>
</evidence>
<sequence length="85" mass="9469">MQELSCTSCGNRVLVEKYSPTHTSVQWLTDAEKSCPDFARQAAEGVHSNWVRTCPSLRDSIEEAARKGVLETDSPRSYPVPGRLM</sequence>
<dbReference type="EMBL" id="FNAB01000028">
    <property type="protein sequence ID" value="SDE67839.1"/>
    <property type="molecule type" value="Genomic_DNA"/>
</dbReference>
<dbReference type="AlphaFoldDB" id="A0A1G7EW20"/>
<proteinExistence type="predicted"/>
<dbReference type="STRING" id="168276.SAMN05444580_12812"/>
<evidence type="ECO:0008006" key="3">
    <source>
        <dbReference type="Google" id="ProtNLM"/>
    </source>
</evidence>
<organism evidence="1 2">
    <name type="scientific">Rhodococcus tukisamuensis</name>
    <dbReference type="NCBI Taxonomy" id="168276"/>
    <lineage>
        <taxon>Bacteria</taxon>
        <taxon>Bacillati</taxon>
        <taxon>Actinomycetota</taxon>
        <taxon>Actinomycetes</taxon>
        <taxon>Mycobacteriales</taxon>
        <taxon>Nocardiaceae</taxon>
        <taxon>Rhodococcus</taxon>
    </lineage>
</organism>
<accession>A0A1G7EW20</accession>
<gene>
    <name evidence="1" type="ORF">SAMN05444580_12812</name>
</gene>